<protein>
    <submittedName>
        <fullName evidence="1">XkdW family protein</fullName>
    </submittedName>
</protein>
<comment type="caution">
    <text evidence="1">The sequence shown here is derived from an EMBL/GenBank/DDBJ whole genome shotgun (WGS) entry which is preliminary data.</text>
</comment>
<dbReference type="RefSeq" id="WP_310943873.1">
    <property type="nucleotide sequence ID" value="NZ_JARUIS010000017.1"/>
</dbReference>
<dbReference type="Proteomes" id="UP001182303">
    <property type="component" value="Unassembled WGS sequence"/>
</dbReference>
<proteinExistence type="predicted"/>
<evidence type="ECO:0000313" key="2">
    <source>
        <dbReference type="Proteomes" id="UP001182303"/>
    </source>
</evidence>
<sequence length="66" mass="7558">MGIYINNTIIQEKEEKEKNNLTLQSLGQQLTQEKIKNMQKDAVINNLGKELTQIKLEMLQSRGGNL</sequence>
<organism evidence="1 2">
    <name type="scientific">Clostridium sporogenes</name>
    <dbReference type="NCBI Taxonomy" id="1509"/>
    <lineage>
        <taxon>Bacteria</taxon>
        <taxon>Bacillati</taxon>
        <taxon>Bacillota</taxon>
        <taxon>Clostridia</taxon>
        <taxon>Eubacteriales</taxon>
        <taxon>Clostridiaceae</taxon>
        <taxon>Clostridium</taxon>
    </lineage>
</organism>
<dbReference type="AlphaFoldDB" id="A0AAE4JT66"/>
<reference evidence="1" key="1">
    <citation type="submission" date="2023-04" db="EMBL/GenBank/DDBJ databases">
        <title>Assessment of the microbiological origin of a defect in Grana Padano cheese.</title>
        <authorList>
            <person name="Zago M."/>
            <person name="Rossetti L."/>
            <person name="Bonvini B."/>
            <person name="Carminati D."/>
            <person name="Giraffa G."/>
        </authorList>
    </citation>
    <scope>NUCLEOTIDE SEQUENCE</scope>
    <source>
        <strain evidence="1">4990</strain>
    </source>
</reference>
<accession>A0AAE4JT66</accession>
<name>A0AAE4JT66_CLOSG</name>
<dbReference type="EMBL" id="JARUIS010000017">
    <property type="protein sequence ID" value="MDS1004195.1"/>
    <property type="molecule type" value="Genomic_DNA"/>
</dbReference>
<evidence type="ECO:0000313" key="1">
    <source>
        <dbReference type="EMBL" id="MDS1004195.1"/>
    </source>
</evidence>
<gene>
    <name evidence="1" type="ORF">P9J83_11905</name>
</gene>